<comment type="caution">
    <text evidence="2">The sequence shown here is derived from an EMBL/GenBank/DDBJ whole genome shotgun (WGS) entry which is preliminary data.</text>
</comment>
<keyword evidence="3" id="KW-1185">Reference proteome</keyword>
<evidence type="ECO:0000313" key="3">
    <source>
        <dbReference type="Proteomes" id="UP001281761"/>
    </source>
</evidence>
<sequence length="222" mass="24592">MGNEQSEFVGGTINPSPNPDPNAQHQTSMNGGEKDPNDSIIVVNSGNSQPANEQTPPLKINIPRTTVIGDLPPQLEHPNFRLFVRNMKLQEMNSASLTKLVRGCEALQAAAKEKIDLRESHLIDVIGNTRDRIFLPSQEVFRVTNEYKTNLIPLLDSVTNLNTLLDSTIRDVMTLQMRLNELQAVLPSNVAPKPLSLDFSKLKRPLPQLDQPQEAPTQSVTT</sequence>
<feature type="compositionally biased region" description="Polar residues" evidence="1">
    <location>
        <begin position="21"/>
        <end position="30"/>
    </location>
</feature>
<gene>
    <name evidence="2" type="ORF">BLNAU_144</name>
</gene>
<evidence type="ECO:0008006" key="4">
    <source>
        <dbReference type="Google" id="ProtNLM"/>
    </source>
</evidence>
<dbReference type="Proteomes" id="UP001281761">
    <property type="component" value="Unassembled WGS sequence"/>
</dbReference>
<protein>
    <recommendedName>
        <fullName evidence="4">BLOC-1-related complex subunit 5</fullName>
    </recommendedName>
</protein>
<feature type="region of interest" description="Disordered" evidence="1">
    <location>
        <begin position="1"/>
        <end position="58"/>
    </location>
</feature>
<proteinExistence type="predicted"/>
<dbReference type="EMBL" id="JARBJD010000001">
    <property type="protein sequence ID" value="KAK2964844.1"/>
    <property type="molecule type" value="Genomic_DNA"/>
</dbReference>
<name>A0ABQ9YM60_9EUKA</name>
<organism evidence="2 3">
    <name type="scientific">Blattamonas nauphoetae</name>
    <dbReference type="NCBI Taxonomy" id="2049346"/>
    <lineage>
        <taxon>Eukaryota</taxon>
        <taxon>Metamonada</taxon>
        <taxon>Preaxostyla</taxon>
        <taxon>Oxymonadida</taxon>
        <taxon>Blattamonas</taxon>
    </lineage>
</organism>
<evidence type="ECO:0000313" key="2">
    <source>
        <dbReference type="EMBL" id="KAK2964844.1"/>
    </source>
</evidence>
<evidence type="ECO:0000256" key="1">
    <source>
        <dbReference type="SAM" id="MobiDB-lite"/>
    </source>
</evidence>
<reference evidence="2 3" key="1">
    <citation type="journal article" date="2022" name="bioRxiv">
        <title>Genomics of Preaxostyla Flagellates Illuminates Evolutionary Transitions and the Path Towards Mitochondrial Loss.</title>
        <authorList>
            <person name="Novak L.V.F."/>
            <person name="Treitli S.C."/>
            <person name="Pyrih J."/>
            <person name="Halakuc P."/>
            <person name="Pipaliya S.V."/>
            <person name="Vacek V."/>
            <person name="Brzon O."/>
            <person name="Soukal P."/>
            <person name="Eme L."/>
            <person name="Dacks J.B."/>
            <person name="Karnkowska A."/>
            <person name="Elias M."/>
            <person name="Hampl V."/>
        </authorList>
    </citation>
    <scope>NUCLEOTIDE SEQUENCE [LARGE SCALE GENOMIC DNA]</scope>
    <source>
        <strain evidence="2">NAU3</strain>
        <tissue evidence="2">Gut</tissue>
    </source>
</reference>
<feature type="compositionally biased region" description="Polar residues" evidence="1">
    <location>
        <begin position="42"/>
        <end position="55"/>
    </location>
</feature>
<accession>A0ABQ9YM60</accession>